<organism evidence="8 9">
    <name type="scientific">Mucilaginibacter psychrotolerans</name>
    <dbReference type="NCBI Taxonomy" id="1524096"/>
    <lineage>
        <taxon>Bacteria</taxon>
        <taxon>Pseudomonadati</taxon>
        <taxon>Bacteroidota</taxon>
        <taxon>Sphingobacteriia</taxon>
        <taxon>Sphingobacteriales</taxon>
        <taxon>Sphingobacteriaceae</taxon>
        <taxon>Mucilaginibacter</taxon>
    </lineage>
</organism>
<evidence type="ECO:0000259" key="6">
    <source>
        <dbReference type="PROSITE" id="PS51736"/>
    </source>
</evidence>
<evidence type="ECO:0000313" key="9">
    <source>
        <dbReference type="Proteomes" id="UP000297540"/>
    </source>
</evidence>
<dbReference type="PANTHER" id="PTHR30461">
    <property type="entry name" value="DNA-INVERTASE FROM LAMBDOID PROPHAGE"/>
    <property type="match status" value="1"/>
</dbReference>
<dbReference type="InterPro" id="IPR036162">
    <property type="entry name" value="Resolvase-like_N_sf"/>
</dbReference>
<accession>A0A4Y8SD10</accession>
<dbReference type="GO" id="GO:0015074">
    <property type="term" value="P:DNA integration"/>
    <property type="evidence" value="ECO:0007669"/>
    <property type="project" value="UniProtKB-KW"/>
</dbReference>
<dbReference type="Gene3D" id="3.90.1750.20">
    <property type="entry name" value="Putative Large Serine Recombinase, Chain B, Domain 2"/>
    <property type="match status" value="1"/>
</dbReference>
<dbReference type="Pfam" id="PF07508">
    <property type="entry name" value="Recombinase"/>
    <property type="match status" value="1"/>
</dbReference>
<evidence type="ECO:0000256" key="3">
    <source>
        <dbReference type="ARBA" id="ARBA00023172"/>
    </source>
</evidence>
<dbReference type="PROSITE" id="PS51737">
    <property type="entry name" value="RECOMBINASE_DNA_BIND"/>
    <property type="match status" value="1"/>
</dbReference>
<dbReference type="PROSITE" id="PS00397">
    <property type="entry name" value="RECOMBINASES_1"/>
    <property type="match status" value="1"/>
</dbReference>
<keyword evidence="9" id="KW-1185">Reference proteome</keyword>
<sequence length="518" mass="58800">MKKADLYVRVSTDEQADKGYSIRSQEEVLRKYCGIQNISVGKVIYEDFSAKTFNRPAWTEMLNKYKKEKGKGADLLLFTKWDRFSRNAGDAYQMINILRKMAIDPQAVEQPLDLTIPENKMMLAFYLAAPEVENDRRALNTFYGMRRARKEGRYLTTGPYGYVNRTTDAGMKTIVPREPQAALVKWAFEEIGKGMLCIDDVRQELNRRGFMVSKSNFYTLIKNPVYCGKIVVPEYRDEPRHLVQGQHEAIVSEALFYNVQEILDGKKRIQLVKMTTDDSLPLRGYLLCPKCGKQLTGSASKGRHSYYYYYHCISSCGTRYKAEEANNSFVGELQRFIPKPGVAELYRMVIKDIFSQQSGSQSNGRKELLSQIEAENNRLAKARKLLLDDAIDSGDYKTIKMECEKKLLILEGKLTGFSKPAYDIDGCVDKALNTLSRLNATYLEADTTTKRNIIGSIYPEKLSFDGSAYRTARVNEAAYLIYLINSKLTAKKNRTKLDFSSLSDSVAGAGLEPTTFGL</sequence>
<evidence type="ECO:0000256" key="4">
    <source>
        <dbReference type="PIRSR" id="PIRSR606118-50"/>
    </source>
</evidence>
<dbReference type="Proteomes" id="UP000297540">
    <property type="component" value="Unassembled WGS sequence"/>
</dbReference>
<evidence type="ECO:0000313" key="8">
    <source>
        <dbReference type="EMBL" id="TFF36226.1"/>
    </source>
</evidence>
<dbReference type="PANTHER" id="PTHR30461:SF23">
    <property type="entry name" value="DNA RECOMBINASE-RELATED"/>
    <property type="match status" value="1"/>
</dbReference>
<dbReference type="InterPro" id="IPR038109">
    <property type="entry name" value="DNA_bind_recomb_sf"/>
</dbReference>
<dbReference type="GO" id="GO:0000150">
    <property type="term" value="F:DNA strand exchange activity"/>
    <property type="evidence" value="ECO:0007669"/>
    <property type="project" value="InterPro"/>
</dbReference>
<keyword evidence="2" id="KW-0238">DNA-binding</keyword>
<dbReference type="InterPro" id="IPR006119">
    <property type="entry name" value="Resolv_N"/>
</dbReference>
<protein>
    <submittedName>
        <fullName evidence="8">Recombinase family protein</fullName>
    </submittedName>
</protein>
<evidence type="ECO:0000259" key="7">
    <source>
        <dbReference type="PROSITE" id="PS51737"/>
    </source>
</evidence>
<dbReference type="RefSeq" id="WP_133232655.1">
    <property type="nucleotide sequence ID" value="NZ_SOZE01000017.1"/>
</dbReference>
<feature type="domain" description="Recombinase" evidence="7">
    <location>
        <begin position="159"/>
        <end position="269"/>
    </location>
</feature>
<comment type="caution">
    <text evidence="8">The sequence shown here is derived from an EMBL/GenBank/DDBJ whole genome shotgun (WGS) entry which is preliminary data.</text>
</comment>
<evidence type="ECO:0000256" key="2">
    <source>
        <dbReference type="ARBA" id="ARBA00023125"/>
    </source>
</evidence>
<keyword evidence="1" id="KW-0229">DNA integration</keyword>
<keyword evidence="3" id="KW-0233">DNA recombination</keyword>
<feature type="domain" description="Resolvase/invertase-type recombinase catalytic" evidence="6">
    <location>
        <begin position="3"/>
        <end position="152"/>
    </location>
</feature>
<reference evidence="8 9" key="1">
    <citation type="journal article" date="2017" name="Int. J. Syst. Evol. Microbiol.">
        <title>Mucilaginibacterpsychrotolerans sp. nov., isolated from peatlands.</title>
        <authorList>
            <person name="Deng Y."/>
            <person name="Shen L."/>
            <person name="Xu B."/>
            <person name="Liu Y."/>
            <person name="Gu Z."/>
            <person name="Liu H."/>
            <person name="Zhou Y."/>
        </authorList>
    </citation>
    <scope>NUCLEOTIDE SEQUENCE [LARGE SCALE GENOMIC DNA]</scope>
    <source>
        <strain evidence="8 9">NH7-4</strain>
    </source>
</reference>
<dbReference type="InterPro" id="IPR050639">
    <property type="entry name" value="SSR_resolvase"/>
</dbReference>
<dbReference type="SUPFAM" id="SSF53041">
    <property type="entry name" value="Resolvase-like"/>
    <property type="match status" value="1"/>
</dbReference>
<feature type="active site" description="O-(5'-phospho-DNA)-serine intermediate" evidence="4 5">
    <location>
        <position position="11"/>
    </location>
</feature>
<name>A0A4Y8SD10_9SPHI</name>
<dbReference type="PROSITE" id="PS51736">
    <property type="entry name" value="RECOMBINASES_3"/>
    <property type="match status" value="1"/>
</dbReference>
<evidence type="ECO:0000256" key="5">
    <source>
        <dbReference type="PROSITE-ProRule" id="PRU10137"/>
    </source>
</evidence>
<dbReference type="Gene3D" id="3.40.50.1390">
    <property type="entry name" value="Resolvase, N-terminal catalytic domain"/>
    <property type="match status" value="1"/>
</dbReference>
<dbReference type="SMART" id="SM00857">
    <property type="entry name" value="Resolvase"/>
    <property type="match status" value="1"/>
</dbReference>
<dbReference type="Pfam" id="PF00239">
    <property type="entry name" value="Resolvase"/>
    <property type="match status" value="1"/>
</dbReference>
<dbReference type="EMBL" id="SOZE01000017">
    <property type="protein sequence ID" value="TFF36226.1"/>
    <property type="molecule type" value="Genomic_DNA"/>
</dbReference>
<dbReference type="OrthoDB" id="9815006at2"/>
<dbReference type="CDD" id="cd00338">
    <property type="entry name" value="Ser_Recombinase"/>
    <property type="match status" value="1"/>
</dbReference>
<gene>
    <name evidence="8" type="ORF">E2R66_16535</name>
</gene>
<evidence type="ECO:0000256" key="1">
    <source>
        <dbReference type="ARBA" id="ARBA00022908"/>
    </source>
</evidence>
<dbReference type="GO" id="GO:0003677">
    <property type="term" value="F:DNA binding"/>
    <property type="evidence" value="ECO:0007669"/>
    <property type="project" value="UniProtKB-KW"/>
</dbReference>
<dbReference type="InterPro" id="IPR011109">
    <property type="entry name" value="DNA_bind_recombinase_dom"/>
</dbReference>
<dbReference type="InterPro" id="IPR006118">
    <property type="entry name" value="Recombinase_CS"/>
</dbReference>
<dbReference type="AlphaFoldDB" id="A0A4Y8SD10"/>
<proteinExistence type="predicted"/>